<dbReference type="Proteomes" id="UP000614469">
    <property type="component" value="Unassembled WGS sequence"/>
</dbReference>
<evidence type="ECO:0000313" key="3">
    <source>
        <dbReference type="Proteomes" id="UP000614469"/>
    </source>
</evidence>
<dbReference type="Pfam" id="PF07238">
    <property type="entry name" value="PilZ"/>
    <property type="match status" value="1"/>
</dbReference>
<protein>
    <submittedName>
        <fullName evidence="2">PilZ domain-containing protein</fullName>
    </submittedName>
</protein>
<reference evidence="2 3" key="1">
    <citation type="submission" date="2020-08" db="EMBL/GenBank/DDBJ databases">
        <title>Bridging the membrane lipid divide: bacteria of the FCB group superphylum have the potential to synthesize archaeal ether lipids.</title>
        <authorList>
            <person name="Villanueva L."/>
            <person name="Von Meijenfeldt F.A.B."/>
            <person name="Westbye A.B."/>
            <person name="Yadav S."/>
            <person name="Hopmans E.C."/>
            <person name="Dutilh B.E."/>
            <person name="Sinninghe Damste J.S."/>
        </authorList>
    </citation>
    <scope>NUCLEOTIDE SEQUENCE [LARGE SCALE GENOMIC DNA]</scope>
    <source>
        <strain evidence="2">NIOZ-UU36</strain>
    </source>
</reference>
<proteinExistence type="predicted"/>
<sequence length="130" mass="14825">MSEKRSENRRDFSYYMQLTDAATQTPVGHLADISSGGFKLDCDKPIPADQNFSLRLNLTKDISDKQFMVFQARSKWCHADPIDPFVFNVGFHIVDIHPGDLDIFIRVVQLYGKNKPKRNAPPPRGSSRSR</sequence>
<dbReference type="InterPro" id="IPR009875">
    <property type="entry name" value="PilZ_domain"/>
</dbReference>
<feature type="domain" description="PilZ" evidence="1">
    <location>
        <begin position="3"/>
        <end position="107"/>
    </location>
</feature>
<dbReference type="GO" id="GO:0035438">
    <property type="term" value="F:cyclic-di-GMP binding"/>
    <property type="evidence" value="ECO:0007669"/>
    <property type="project" value="InterPro"/>
</dbReference>
<gene>
    <name evidence="2" type="ORF">H8E29_07780</name>
</gene>
<organism evidence="2 3">
    <name type="scientific">Candidatus Desulfolinea nitratireducens</name>
    <dbReference type="NCBI Taxonomy" id="2841698"/>
    <lineage>
        <taxon>Bacteria</taxon>
        <taxon>Bacillati</taxon>
        <taxon>Chloroflexota</taxon>
        <taxon>Anaerolineae</taxon>
        <taxon>Anaerolineales</taxon>
        <taxon>Anaerolineales incertae sedis</taxon>
        <taxon>Candidatus Desulfolinea</taxon>
    </lineage>
</organism>
<dbReference type="EMBL" id="JACNJN010000092">
    <property type="protein sequence ID" value="MBC8335146.1"/>
    <property type="molecule type" value="Genomic_DNA"/>
</dbReference>
<accession>A0A8J6NLB1</accession>
<evidence type="ECO:0000259" key="1">
    <source>
        <dbReference type="Pfam" id="PF07238"/>
    </source>
</evidence>
<evidence type="ECO:0000313" key="2">
    <source>
        <dbReference type="EMBL" id="MBC8335146.1"/>
    </source>
</evidence>
<dbReference type="SUPFAM" id="SSF141371">
    <property type="entry name" value="PilZ domain-like"/>
    <property type="match status" value="1"/>
</dbReference>
<dbReference type="AlphaFoldDB" id="A0A8J6NLB1"/>
<name>A0A8J6NLB1_9CHLR</name>
<comment type="caution">
    <text evidence="2">The sequence shown here is derived from an EMBL/GenBank/DDBJ whole genome shotgun (WGS) entry which is preliminary data.</text>
</comment>
<dbReference type="Gene3D" id="2.40.10.220">
    <property type="entry name" value="predicted glycosyltransferase like domains"/>
    <property type="match status" value="1"/>
</dbReference>